<protein>
    <submittedName>
        <fullName evidence="1">Uncharacterized protein</fullName>
    </submittedName>
</protein>
<reference evidence="1" key="1">
    <citation type="submission" date="2014-05" db="EMBL/GenBank/DDBJ databases">
        <authorList>
            <person name="Chronopoulou M."/>
        </authorList>
    </citation>
    <scope>NUCLEOTIDE SEQUENCE</scope>
    <source>
        <tissue evidence="1">Whole organism</tissue>
    </source>
</reference>
<accession>A0A0K2T542</accession>
<proteinExistence type="predicted"/>
<name>A0A0K2T542_LEPSM</name>
<organism evidence="1">
    <name type="scientific">Lepeophtheirus salmonis</name>
    <name type="common">Salmon louse</name>
    <name type="synonym">Caligus salmonis</name>
    <dbReference type="NCBI Taxonomy" id="72036"/>
    <lineage>
        <taxon>Eukaryota</taxon>
        <taxon>Metazoa</taxon>
        <taxon>Ecdysozoa</taxon>
        <taxon>Arthropoda</taxon>
        <taxon>Crustacea</taxon>
        <taxon>Multicrustacea</taxon>
        <taxon>Hexanauplia</taxon>
        <taxon>Copepoda</taxon>
        <taxon>Siphonostomatoida</taxon>
        <taxon>Caligidae</taxon>
        <taxon>Lepeophtheirus</taxon>
    </lineage>
</organism>
<sequence>MTLLEFYFCNPLKIDFFCNALCNLFHCF</sequence>
<dbReference type="EMBL" id="HACA01003346">
    <property type="protein sequence ID" value="CDW20707.1"/>
    <property type="molecule type" value="Transcribed_RNA"/>
</dbReference>
<evidence type="ECO:0000313" key="1">
    <source>
        <dbReference type="EMBL" id="CDW20707.1"/>
    </source>
</evidence>
<dbReference type="AlphaFoldDB" id="A0A0K2T542"/>